<evidence type="ECO:0000313" key="6">
    <source>
        <dbReference type="Proteomes" id="UP000059188"/>
    </source>
</evidence>
<evidence type="ECO:0000256" key="4">
    <source>
        <dbReference type="SAM" id="MobiDB-lite"/>
    </source>
</evidence>
<organism evidence="5 6">
    <name type="scientific">Thanatephorus cucumeris (strain AG1-IB / isolate 7/3/14)</name>
    <name type="common">Lettuce bottom rot fungus</name>
    <name type="synonym">Rhizoctonia solani</name>
    <dbReference type="NCBI Taxonomy" id="1108050"/>
    <lineage>
        <taxon>Eukaryota</taxon>
        <taxon>Fungi</taxon>
        <taxon>Dikarya</taxon>
        <taxon>Basidiomycota</taxon>
        <taxon>Agaricomycotina</taxon>
        <taxon>Agaricomycetes</taxon>
        <taxon>Cantharellales</taxon>
        <taxon>Ceratobasidiaceae</taxon>
        <taxon>Rhizoctonia</taxon>
        <taxon>Rhizoctonia solani AG-1</taxon>
    </lineage>
</organism>
<dbReference type="InterPro" id="IPR012445">
    <property type="entry name" value="ATG101"/>
</dbReference>
<evidence type="ECO:0000256" key="1">
    <source>
        <dbReference type="ARBA" id="ARBA00007130"/>
    </source>
</evidence>
<dbReference type="PANTHER" id="PTHR13292">
    <property type="entry name" value="AUTOPHAGY-RELATED PROTEIN 101"/>
    <property type="match status" value="1"/>
</dbReference>
<gene>
    <name evidence="5" type="ORF">RSOLAG1IB_09095</name>
</gene>
<keyword evidence="3" id="KW-0072">Autophagy</keyword>
<accession>A0A0B7FSF3</accession>
<dbReference type="GO" id="GO:0019901">
    <property type="term" value="F:protein kinase binding"/>
    <property type="evidence" value="ECO:0007669"/>
    <property type="project" value="TreeGrafter"/>
</dbReference>
<comment type="similarity">
    <text evidence="1">Belongs to the ATG101 family.</text>
</comment>
<dbReference type="AlphaFoldDB" id="A0A0B7FSF3"/>
<dbReference type="PANTHER" id="PTHR13292:SF0">
    <property type="entry name" value="AUTOPHAGY-RELATED PROTEIN 101"/>
    <property type="match status" value="1"/>
</dbReference>
<dbReference type="Proteomes" id="UP000059188">
    <property type="component" value="Unassembled WGS sequence"/>
</dbReference>
<dbReference type="OrthoDB" id="10259639at2759"/>
<dbReference type="EMBL" id="LN679137">
    <property type="protein sequence ID" value="CEL59107.1"/>
    <property type="molecule type" value="Genomic_DNA"/>
</dbReference>
<evidence type="ECO:0000256" key="2">
    <source>
        <dbReference type="ARBA" id="ARBA00018874"/>
    </source>
</evidence>
<proteinExistence type="inferred from homology"/>
<feature type="region of interest" description="Disordered" evidence="4">
    <location>
        <begin position="1"/>
        <end position="25"/>
    </location>
</feature>
<protein>
    <recommendedName>
        <fullName evidence="2">Autophagy-related protein 101</fullName>
    </recommendedName>
</protein>
<dbReference type="Pfam" id="PF07855">
    <property type="entry name" value="ATG101"/>
    <property type="match status" value="1"/>
</dbReference>
<keyword evidence="6" id="KW-1185">Reference proteome</keyword>
<dbReference type="STRING" id="1108050.A0A0B7FSF3"/>
<sequence length="233" mass="26102">MAVPAKRWPPRFEPPTTRPLPVPKHNATPLGIQHIRTINYSARDLPHSGKMDSGPIKIVFEFKVDRDLTKELLRGLIHAILFHRAFGFVKPTSRDALDVTMPAIEDDNLSRQVDRKIDQFKQLLDDSPGLGTAGRKRGQMMVTFSELRTNKGWFSSAEEEVPWEEWTIVIEAHSKQTVSRATTSQALAQALHRIIVHTSSAHGREIVPAIRTVTNSLSPFPYSIKGKVGGTEI</sequence>
<dbReference type="GO" id="GO:0000045">
    <property type="term" value="P:autophagosome assembly"/>
    <property type="evidence" value="ECO:0007669"/>
    <property type="project" value="TreeGrafter"/>
</dbReference>
<reference evidence="5 6" key="1">
    <citation type="submission" date="2014-11" db="EMBL/GenBank/DDBJ databases">
        <authorList>
            <person name="Wibberg Daniel"/>
        </authorList>
    </citation>
    <scope>NUCLEOTIDE SEQUENCE [LARGE SCALE GENOMIC DNA]</scope>
    <source>
        <strain evidence="5">Rhizoctonia solani AG1-IB 7/3/14</strain>
    </source>
</reference>
<dbReference type="GO" id="GO:0000407">
    <property type="term" value="C:phagophore assembly site"/>
    <property type="evidence" value="ECO:0007669"/>
    <property type="project" value="TreeGrafter"/>
</dbReference>
<evidence type="ECO:0000313" key="5">
    <source>
        <dbReference type="EMBL" id="CEL59107.1"/>
    </source>
</evidence>
<dbReference type="GO" id="GO:1990316">
    <property type="term" value="C:Atg1/ULK1 kinase complex"/>
    <property type="evidence" value="ECO:0007669"/>
    <property type="project" value="TreeGrafter"/>
</dbReference>
<name>A0A0B7FSF3_THACB</name>
<evidence type="ECO:0000256" key="3">
    <source>
        <dbReference type="ARBA" id="ARBA00023006"/>
    </source>
</evidence>
<feature type="compositionally biased region" description="Pro residues" evidence="4">
    <location>
        <begin position="11"/>
        <end position="22"/>
    </location>
</feature>